<sequence length="120" mass="13904">MQHDDELEADERIVENERKRHDDEFEAKERIAEDEWKRQDDGLAAWIAAEELGLQALYERNKEADMEELLSCKKNGYTNDGDEDDDEKKNDGLIIPPPVNEDVKKKNGGLTHFSLVDEDM</sequence>
<accession>A0ABQ7CCH7</accession>
<comment type="caution">
    <text evidence="2">The sequence shown here is derived from an EMBL/GenBank/DDBJ whole genome shotgun (WGS) entry which is preliminary data.</text>
</comment>
<dbReference type="Proteomes" id="UP000266723">
    <property type="component" value="Unassembled WGS sequence"/>
</dbReference>
<gene>
    <name evidence="2" type="ORF">DY000_02010466</name>
</gene>
<dbReference type="EMBL" id="QGKV02000832">
    <property type="protein sequence ID" value="KAF3549574.1"/>
    <property type="molecule type" value="Genomic_DNA"/>
</dbReference>
<reference evidence="2 3" key="1">
    <citation type="journal article" date="2020" name="BMC Genomics">
        <title>Intraspecific diversification of the crop wild relative Brassica cretica Lam. using demographic model selection.</title>
        <authorList>
            <person name="Kioukis A."/>
            <person name="Michalopoulou V.A."/>
            <person name="Briers L."/>
            <person name="Pirintsos S."/>
            <person name="Studholme D.J."/>
            <person name="Pavlidis P."/>
            <person name="Sarris P.F."/>
        </authorList>
    </citation>
    <scope>NUCLEOTIDE SEQUENCE [LARGE SCALE GENOMIC DNA]</scope>
    <source>
        <strain evidence="3">cv. PFS-1207/04</strain>
    </source>
</reference>
<protein>
    <submittedName>
        <fullName evidence="2">Uncharacterized protein</fullName>
    </submittedName>
</protein>
<name>A0ABQ7CCH7_BRACR</name>
<feature type="region of interest" description="Disordered" evidence="1">
    <location>
        <begin position="73"/>
        <end position="106"/>
    </location>
</feature>
<proteinExistence type="predicted"/>
<feature type="region of interest" description="Disordered" evidence="1">
    <location>
        <begin position="1"/>
        <end position="22"/>
    </location>
</feature>
<evidence type="ECO:0000313" key="3">
    <source>
        <dbReference type="Proteomes" id="UP000266723"/>
    </source>
</evidence>
<organism evidence="2 3">
    <name type="scientific">Brassica cretica</name>
    <name type="common">Mustard</name>
    <dbReference type="NCBI Taxonomy" id="69181"/>
    <lineage>
        <taxon>Eukaryota</taxon>
        <taxon>Viridiplantae</taxon>
        <taxon>Streptophyta</taxon>
        <taxon>Embryophyta</taxon>
        <taxon>Tracheophyta</taxon>
        <taxon>Spermatophyta</taxon>
        <taxon>Magnoliopsida</taxon>
        <taxon>eudicotyledons</taxon>
        <taxon>Gunneridae</taxon>
        <taxon>Pentapetalae</taxon>
        <taxon>rosids</taxon>
        <taxon>malvids</taxon>
        <taxon>Brassicales</taxon>
        <taxon>Brassicaceae</taxon>
        <taxon>Brassiceae</taxon>
        <taxon>Brassica</taxon>
    </lineage>
</organism>
<evidence type="ECO:0000313" key="2">
    <source>
        <dbReference type="EMBL" id="KAF3549574.1"/>
    </source>
</evidence>
<evidence type="ECO:0000256" key="1">
    <source>
        <dbReference type="SAM" id="MobiDB-lite"/>
    </source>
</evidence>
<keyword evidence="3" id="KW-1185">Reference proteome</keyword>